<gene>
    <name evidence="1" type="ORF">F444_00316</name>
</gene>
<organism evidence="1 2">
    <name type="scientific">Phytophthora nicotianae P1976</name>
    <dbReference type="NCBI Taxonomy" id="1317066"/>
    <lineage>
        <taxon>Eukaryota</taxon>
        <taxon>Sar</taxon>
        <taxon>Stramenopiles</taxon>
        <taxon>Oomycota</taxon>
        <taxon>Peronosporomycetes</taxon>
        <taxon>Peronosporales</taxon>
        <taxon>Peronosporaceae</taxon>
        <taxon>Phytophthora</taxon>
    </lineage>
</organism>
<dbReference type="EMBL" id="ANJA01000079">
    <property type="protein sequence ID" value="ETO86106.1"/>
    <property type="molecule type" value="Genomic_DNA"/>
</dbReference>
<dbReference type="Proteomes" id="UP000028582">
    <property type="component" value="Unassembled WGS sequence"/>
</dbReference>
<sequence>MLQHPVLLQAALEGRLRHPGSGDQLLWRWISEHPRYRYSSNRICTYILRSRWLRTYVSRERQLLREDV</sequence>
<protein>
    <submittedName>
        <fullName evidence="1">Uncharacterized protein</fullName>
    </submittedName>
</protein>
<name>A0A081B4P5_PHYNI</name>
<evidence type="ECO:0000313" key="1">
    <source>
        <dbReference type="EMBL" id="ETO86106.1"/>
    </source>
</evidence>
<proteinExistence type="predicted"/>
<dbReference type="AlphaFoldDB" id="A0A081B4P5"/>
<accession>A0A081B4P5</accession>
<reference evidence="1 2" key="1">
    <citation type="submission" date="2013-11" db="EMBL/GenBank/DDBJ databases">
        <title>The Genome Sequence of Phytophthora parasitica P1976.</title>
        <authorList>
            <consortium name="The Broad Institute Genomics Platform"/>
            <person name="Russ C."/>
            <person name="Tyler B."/>
            <person name="Panabieres F."/>
            <person name="Shan W."/>
            <person name="Tripathy S."/>
            <person name="Grunwald N."/>
            <person name="Machado M."/>
            <person name="Johnson C.S."/>
            <person name="Walker B."/>
            <person name="Young S."/>
            <person name="Zeng Q."/>
            <person name="Gargeya S."/>
            <person name="Fitzgerald M."/>
            <person name="Haas B."/>
            <person name="Abouelleil A."/>
            <person name="Allen A.W."/>
            <person name="Alvarado L."/>
            <person name="Arachchi H.M."/>
            <person name="Berlin A.M."/>
            <person name="Chapman S.B."/>
            <person name="Gainer-Dewar J."/>
            <person name="Goldberg J."/>
            <person name="Griggs A."/>
            <person name="Gujja S."/>
            <person name="Hansen M."/>
            <person name="Howarth C."/>
            <person name="Imamovic A."/>
            <person name="Ireland A."/>
            <person name="Larimer J."/>
            <person name="McCowan C."/>
            <person name="Murphy C."/>
            <person name="Pearson M."/>
            <person name="Poon T.W."/>
            <person name="Priest M."/>
            <person name="Roberts A."/>
            <person name="Saif S."/>
            <person name="Shea T."/>
            <person name="Sisk P."/>
            <person name="Sykes S."/>
            <person name="Wortman J."/>
            <person name="Nusbaum C."/>
            <person name="Birren B."/>
        </authorList>
    </citation>
    <scope>NUCLEOTIDE SEQUENCE [LARGE SCALE GENOMIC DNA]</scope>
    <source>
        <strain evidence="1 2">P1976</strain>
    </source>
</reference>
<comment type="caution">
    <text evidence="1">The sequence shown here is derived from an EMBL/GenBank/DDBJ whole genome shotgun (WGS) entry which is preliminary data.</text>
</comment>
<evidence type="ECO:0000313" key="2">
    <source>
        <dbReference type="Proteomes" id="UP000028582"/>
    </source>
</evidence>